<dbReference type="PANTHER" id="PTHR33877:SF1">
    <property type="entry name" value="TYPE IV METHYL-DIRECTED RESTRICTION ENZYME ECOKMCRA"/>
    <property type="match status" value="1"/>
</dbReference>
<dbReference type="GO" id="GO:0008270">
    <property type="term" value="F:zinc ion binding"/>
    <property type="evidence" value="ECO:0007669"/>
    <property type="project" value="InterPro"/>
</dbReference>
<dbReference type="Gene3D" id="1.10.30.50">
    <property type="match status" value="1"/>
</dbReference>
<accession>A0A517M5B7</accession>
<dbReference type="EMBL" id="CP036261">
    <property type="protein sequence ID" value="QDS90061.1"/>
    <property type="molecule type" value="Genomic_DNA"/>
</dbReference>
<dbReference type="Pfam" id="PF01844">
    <property type="entry name" value="HNH"/>
    <property type="match status" value="1"/>
</dbReference>
<keyword evidence="3" id="KW-1185">Reference proteome</keyword>
<dbReference type="InterPro" id="IPR003615">
    <property type="entry name" value="HNH_nuc"/>
</dbReference>
<gene>
    <name evidence="2" type="ORF">EC9_42650</name>
</gene>
<dbReference type="GO" id="GO:0004519">
    <property type="term" value="F:endonuclease activity"/>
    <property type="evidence" value="ECO:0007669"/>
    <property type="project" value="UniProtKB-KW"/>
</dbReference>
<dbReference type="InterPro" id="IPR002711">
    <property type="entry name" value="HNH"/>
</dbReference>
<protein>
    <submittedName>
        <fullName evidence="2">HNH endonuclease</fullName>
    </submittedName>
</protein>
<dbReference type="PANTHER" id="PTHR33877">
    <property type="entry name" value="SLL1193 PROTEIN"/>
    <property type="match status" value="1"/>
</dbReference>
<evidence type="ECO:0000313" key="2">
    <source>
        <dbReference type="EMBL" id="QDS90061.1"/>
    </source>
</evidence>
<evidence type="ECO:0000259" key="1">
    <source>
        <dbReference type="SMART" id="SM00507"/>
    </source>
</evidence>
<keyword evidence="2" id="KW-0540">Nuclease</keyword>
<dbReference type="InterPro" id="IPR052892">
    <property type="entry name" value="NA-targeting_endonuclease"/>
</dbReference>
<dbReference type="KEGG" id="ruv:EC9_42650"/>
<dbReference type="AlphaFoldDB" id="A0A517M5B7"/>
<keyword evidence="2" id="KW-0378">Hydrolase</keyword>
<organism evidence="2 3">
    <name type="scientific">Rosistilla ulvae</name>
    <dbReference type="NCBI Taxonomy" id="1930277"/>
    <lineage>
        <taxon>Bacteria</taxon>
        <taxon>Pseudomonadati</taxon>
        <taxon>Planctomycetota</taxon>
        <taxon>Planctomycetia</taxon>
        <taxon>Pirellulales</taxon>
        <taxon>Pirellulaceae</taxon>
        <taxon>Rosistilla</taxon>
    </lineage>
</organism>
<reference evidence="2 3" key="1">
    <citation type="submission" date="2019-02" db="EMBL/GenBank/DDBJ databases">
        <title>Deep-cultivation of Planctomycetes and their phenomic and genomic characterization uncovers novel biology.</title>
        <authorList>
            <person name="Wiegand S."/>
            <person name="Jogler M."/>
            <person name="Boedeker C."/>
            <person name="Pinto D."/>
            <person name="Vollmers J."/>
            <person name="Rivas-Marin E."/>
            <person name="Kohn T."/>
            <person name="Peeters S.H."/>
            <person name="Heuer A."/>
            <person name="Rast P."/>
            <person name="Oberbeckmann S."/>
            <person name="Bunk B."/>
            <person name="Jeske O."/>
            <person name="Meyerdierks A."/>
            <person name="Storesund J.E."/>
            <person name="Kallscheuer N."/>
            <person name="Luecker S."/>
            <person name="Lage O.M."/>
            <person name="Pohl T."/>
            <person name="Merkel B.J."/>
            <person name="Hornburger P."/>
            <person name="Mueller R.-W."/>
            <person name="Bruemmer F."/>
            <person name="Labrenz M."/>
            <person name="Spormann A.M."/>
            <person name="Op den Camp H."/>
            <person name="Overmann J."/>
            <person name="Amann R."/>
            <person name="Jetten M.S.M."/>
            <person name="Mascher T."/>
            <person name="Medema M.H."/>
            <person name="Devos D.P."/>
            <person name="Kaster A.-K."/>
            <person name="Ovreas L."/>
            <person name="Rohde M."/>
            <person name="Galperin M.Y."/>
            <person name="Jogler C."/>
        </authorList>
    </citation>
    <scope>NUCLEOTIDE SEQUENCE [LARGE SCALE GENOMIC DNA]</scope>
    <source>
        <strain evidence="2 3">EC9</strain>
    </source>
</reference>
<name>A0A517M5B7_9BACT</name>
<dbReference type="GO" id="GO:0003676">
    <property type="term" value="F:nucleic acid binding"/>
    <property type="evidence" value="ECO:0007669"/>
    <property type="project" value="InterPro"/>
</dbReference>
<feature type="domain" description="HNH nuclease" evidence="1">
    <location>
        <begin position="6"/>
        <end position="61"/>
    </location>
</feature>
<evidence type="ECO:0000313" key="3">
    <source>
        <dbReference type="Proteomes" id="UP000319557"/>
    </source>
</evidence>
<dbReference type="Proteomes" id="UP000319557">
    <property type="component" value="Chromosome"/>
</dbReference>
<dbReference type="CDD" id="cd00085">
    <property type="entry name" value="HNHc"/>
    <property type="match status" value="1"/>
</dbReference>
<sequence>MSLSVALRQTIWERAGNCCEYCQMPQDYDPATFEVDHIVPGKMGGESVEENLALACFKCNNHKGPNIAGIDPVDGSKAFLFDPRNDNWSQHFIWDGPLLLGLTSKGRTTVALLQINVGHRVSHRRQLITEGVFPLSKKS</sequence>
<keyword evidence="2" id="KW-0255">Endonuclease</keyword>
<dbReference type="RefSeq" id="WP_145347959.1">
    <property type="nucleotide sequence ID" value="NZ_CP036261.1"/>
</dbReference>
<dbReference type="OrthoDB" id="9802901at2"/>
<dbReference type="SMART" id="SM00507">
    <property type="entry name" value="HNHc"/>
    <property type="match status" value="1"/>
</dbReference>
<proteinExistence type="predicted"/>